<accession>L1J9Y5</accession>
<proteinExistence type="predicted"/>
<keyword evidence="1" id="KW-0812">Transmembrane</keyword>
<protein>
    <submittedName>
        <fullName evidence="2 3">Uncharacterized protein</fullName>
    </submittedName>
</protein>
<reference evidence="4" key="2">
    <citation type="submission" date="2012-11" db="EMBL/GenBank/DDBJ databases">
        <authorList>
            <person name="Kuo A."/>
            <person name="Curtis B.A."/>
            <person name="Tanifuji G."/>
            <person name="Burki F."/>
            <person name="Gruber A."/>
            <person name="Irimia M."/>
            <person name="Maruyama S."/>
            <person name="Arias M.C."/>
            <person name="Ball S.G."/>
            <person name="Gile G.H."/>
            <person name="Hirakawa Y."/>
            <person name="Hopkins J.F."/>
            <person name="Rensing S.A."/>
            <person name="Schmutz J."/>
            <person name="Symeonidi A."/>
            <person name="Elias M."/>
            <person name="Eveleigh R.J."/>
            <person name="Herman E.K."/>
            <person name="Klute M.J."/>
            <person name="Nakayama T."/>
            <person name="Obornik M."/>
            <person name="Reyes-Prieto A."/>
            <person name="Armbrust E.V."/>
            <person name="Aves S.J."/>
            <person name="Beiko R.G."/>
            <person name="Coutinho P."/>
            <person name="Dacks J.B."/>
            <person name="Durnford D.G."/>
            <person name="Fast N.M."/>
            <person name="Green B.R."/>
            <person name="Grisdale C."/>
            <person name="Hempe F."/>
            <person name="Henrissat B."/>
            <person name="Hoppner M.P."/>
            <person name="Ishida K.-I."/>
            <person name="Kim E."/>
            <person name="Koreny L."/>
            <person name="Kroth P.G."/>
            <person name="Liu Y."/>
            <person name="Malik S.-B."/>
            <person name="Maier U.G."/>
            <person name="McRose D."/>
            <person name="Mock T."/>
            <person name="Neilson J.A."/>
            <person name="Onodera N.T."/>
            <person name="Poole A.M."/>
            <person name="Pritham E.J."/>
            <person name="Richards T.A."/>
            <person name="Rocap G."/>
            <person name="Roy S.W."/>
            <person name="Sarai C."/>
            <person name="Schaack S."/>
            <person name="Shirato S."/>
            <person name="Slamovits C.H."/>
            <person name="Spencer D.F."/>
            <person name="Suzuki S."/>
            <person name="Worden A.Z."/>
            <person name="Zauner S."/>
            <person name="Barry K."/>
            <person name="Bell C."/>
            <person name="Bharti A.K."/>
            <person name="Crow J.A."/>
            <person name="Grimwood J."/>
            <person name="Kramer R."/>
            <person name="Lindquist E."/>
            <person name="Lucas S."/>
            <person name="Salamov A."/>
            <person name="McFadden G.I."/>
            <person name="Lane C.E."/>
            <person name="Keeling P.J."/>
            <person name="Gray M.W."/>
            <person name="Grigoriev I.V."/>
            <person name="Archibald J.M."/>
        </authorList>
    </citation>
    <scope>NUCLEOTIDE SEQUENCE</scope>
    <source>
        <strain evidence="4">CCMP2712</strain>
    </source>
</reference>
<dbReference type="HOGENOM" id="CLU_1417603_0_0_1"/>
<evidence type="ECO:0000313" key="3">
    <source>
        <dbReference type="EnsemblProtists" id="EKX45348"/>
    </source>
</evidence>
<evidence type="ECO:0000313" key="4">
    <source>
        <dbReference type="Proteomes" id="UP000011087"/>
    </source>
</evidence>
<dbReference type="Proteomes" id="UP000011087">
    <property type="component" value="Unassembled WGS sequence"/>
</dbReference>
<keyword evidence="1" id="KW-1133">Transmembrane helix</keyword>
<dbReference type="EnsemblProtists" id="EKX45348">
    <property type="protein sequence ID" value="EKX45348"/>
    <property type="gene ID" value="GUITHDRAFT_152692"/>
</dbReference>
<dbReference type="AlphaFoldDB" id="L1J9Y5"/>
<evidence type="ECO:0000256" key="1">
    <source>
        <dbReference type="SAM" id="Phobius"/>
    </source>
</evidence>
<dbReference type="PaxDb" id="55529-EKX45348"/>
<sequence>MEAYPTLFNRHKNFGAFAATLTTAIFAISTLTYRAVSSNGPKSQMLWQGQVNSMDVPPQPKLAYNGPVYSGSGAWMWHGKTIKPSAHPRLQHAMKRKGVRGHGDAQHAHSEHSLSVKAAAQTPVQHKKLESSVPTWLAKHAPGLARDIKTAKQLYSKGQNSLSAISEGFGKAFDIHDDMAQMKKPVKVLTHV</sequence>
<reference evidence="2 4" key="1">
    <citation type="journal article" date="2012" name="Nature">
        <title>Algal genomes reveal evolutionary mosaicism and the fate of nucleomorphs.</title>
        <authorList>
            <consortium name="DOE Joint Genome Institute"/>
            <person name="Curtis B.A."/>
            <person name="Tanifuji G."/>
            <person name="Burki F."/>
            <person name="Gruber A."/>
            <person name="Irimia M."/>
            <person name="Maruyama S."/>
            <person name="Arias M.C."/>
            <person name="Ball S.G."/>
            <person name="Gile G.H."/>
            <person name="Hirakawa Y."/>
            <person name="Hopkins J.F."/>
            <person name="Kuo A."/>
            <person name="Rensing S.A."/>
            <person name="Schmutz J."/>
            <person name="Symeonidi A."/>
            <person name="Elias M."/>
            <person name="Eveleigh R.J."/>
            <person name="Herman E.K."/>
            <person name="Klute M.J."/>
            <person name="Nakayama T."/>
            <person name="Obornik M."/>
            <person name="Reyes-Prieto A."/>
            <person name="Armbrust E.V."/>
            <person name="Aves S.J."/>
            <person name="Beiko R.G."/>
            <person name="Coutinho P."/>
            <person name="Dacks J.B."/>
            <person name="Durnford D.G."/>
            <person name="Fast N.M."/>
            <person name="Green B.R."/>
            <person name="Grisdale C.J."/>
            <person name="Hempel F."/>
            <person name="Henrissat B."/>
            <person name="Hoppner M.P."/>
            <person name="Ishida K."/>
            <person name="Kim E."/>
            <person name="Koreny L."/>
            <person name="Kroth P.G."/>
            <person name="Liu Y."/>
            <person name="Malik S.B."/>
            <person name="Maier U.G."/>
            <person name="McRose D."/>
            <person name="Mock T."/>
            <person name="Neilson J.A."/>
            <person name="Onodera N.T."/>
            <person name="Poole A.M."/>
            <person name="Pritham E.J."/>
            <person name="Richards T.A."/>
            <person name="Rocap G."/>
            <person name="Roy S.W."/>
            <person name="Sarai C."/>
            <person name="Schaack S."/>
            <person name="Shirato S."/>
            <person name="Slamovits C.H."/>
            <person name="Spencer D.F."/>
            <person name="Suzuki S."/>
            <person name="Worden A.Z."/>
            <person name="Zauner S."/>
            <person name="Barry K."/>
            <person name="Bell C."/>
            <person name="Bharti A.K."/>
            <person name="Crow J.A."/>
            <person name="Grimwood J."/>
            <person name="Kramer R."/>
            <person name="Lindquist E."/>
            <person name="Lucas S."/>
            <person name="Salamov A."/>
            <person name="McFadden G.I."/>
            <person name="Lane C.E."/>
            <person name="Keeling P.J."/>
            <person name="Gray M.W."/>
            <person name="Grigoriev I.V."/>
            <person name="Archibald J.M."/>
        </authorList>
    </citation>
    <scope>NUCLEOTIDE SEQUENCE</scope>
    <source>
        <strain evidence="2 4">CCMP2712</strain>
    </source>
</reference>
<evidence type="ECO:0000313" key="2">
    <source>
        <dbReference type="EMBL" id="EKX45348.1"/>
    </source>
</evidence>
<reference evidence="3" key="3">
    <citation type="submission" date="2016-03" db="UniProtKB">
        <authorList>
            <consortium name="EnsemblProtists"/>
        </authorList>
    </citation>
    <scope>IDENTIFICATION</scope>
</reference>
<gene>
    <name evidence="2" type="ORF">GUITHDRAFT_152692</name>
</gene>
<dbReference type="GeneID" id="17302066"/>
<dbReference type="KEGG" id="gtt:GUITHDRAFT_152692"/>
<keyword evidence="1" id="KW-0472">Membrane</keyword>
<organism evidence="2">
    <name type="scientific">Guillardia theta (strain CCMP2712)</name>
    <name type="common">Cryptophyte</name>
    <dbReference type="NCBI Taxonomy" id="905079"/>
    <lineage>
        <taxon>Eukaryota</taxon>
        <taxon>Cryptophyceae</taxon>
        <taxon>Pyrenomonadales</taxon>
        <taxon>Geminigeraceae</taxon>
        <taxon>Guillardia</taxon>
    </lineage>
</organism>
<feature type="transmembrane region" description="Helical" evidence="1">
    <location>
        <begin position="14"/>
        <end position="36"/>
    </location>
</feature>
<dbReference type="EMBL" id="JH992999">
    <property type="protein sequence ID" value="EKX45348.1"/>
    <property type="molecule type" value="Genomic_DNA"/>
</dbReference>
<name>L1J9Y5_GUITC</name>
<dbReference type="RefSeq" id="XP_005832328.1">
    <property type="nucleotide sequence ID" value="XM_005832271.1"/>
</dbReference>
<keyword evidence="4" id="KW-1185">Reference proteome</keyword>